<evidence type="ECO:0000313" key="9">
    <source>
        <dbReference type="Proteomes" id="UP000824782"/>
    </source>
</evidence>
<evidence type="ECO:0000256" key="6">
    <source>
        <dbReference type="SAM" id="MobiDB-lite"/>
    </source>
</evidence>
<feature type="domain" description="MSP" evidence="7">
    <location>
        <begin position="1380"/>
        <end position="1513"/>
    </location>
</feature>
<dbReference type="Pfam" id="PF22544">
    <property type="entry name" value="HYDIN_VesB_CFA65-like_Ig"/>
    <property type="match status" value="4"/>
</dbReference>
<feature type="region of interest" description="Disordered" evidence="6">
    <location>
        <begin position="1147"/>
        <end position="1168"/>
    </location>
</feature>
<dbReference type="PANTHER" id="PTHR23053:SF0">
    <property type="entry name" value="HYDROCEPHALUS-INDUCING PROTEIN HOMOLOG"/>
    <property type="match status" value="1"/>
</dbReference>
<gene>
    <name evidence="8" type="ORF">GDO81_015657</name>
</gene>
<dbReference type="Proteomes" id="UP000824782">
    <property type="component" value="Unassembled WGS sequence"/>
</dbReference>
<dbReference type="InterPro" id="IPR000535">
    <property type="entry name" value="MSP_dom"/>
</dbReference>
<comment type="caution">
    <text evidence="8">The sequence shown here is derived from an EMBL/GenBank/DDBJ whole genome shotgun (WGS) entry which is preliminary data.</text>
</comment>
<sequence length="2428" mass="270609">MPSSIQSKVQAPRNPKLTRHEEAANMMTITPSAFLREMSFTTEQRLANTREMHPPRIIQMLDMSETTHQKFSSVDVEQALFQPFPSEIVFQNYIPCETYEVPLVLRNNDKVPRLVKVTQESSPYFKIISPNDVCHKVAPGMPSTFRILFTPEENKDYIHELTCITEREKFVVPIRAIGARAVLDFPDQLSFQVCPVKYNSQKTLLVRNIGNREARFQLQTQRPFNVEPVSGTLDVGNSMQVILEFQPLEVGDHRQELLILYDTGEDVHVSLYGAAADMNVRLDKNSVTIEKTFLSLVNQRTVTIHNRSDIIAHFQWKEFSSQQEEEQQKQRFCSDLLIEEEEETDRFLEECKADPSLHEHLSILSRTFHNRRRVANNDAMLFSDTVFQIEPMEGDVWPNSSVQVTLLFKPQTAKIYQRTVYCDITGRETRLPLRIRGEGLGPKLCFNFDELDIGKVFVGSTHTYEVVLANQGAIDGIYSLVPHTSALATSFAFTPSEGIILPNGHQAIQISLCCSVLGEFREDFCFVVDGASDEVKLAARFTQGMFNVSPGAGSISPGGQQIISVECLADQLGKSEEFLALDISDRHPDDQPNGIPLHLLSEVCTPAFVTDDVASIFEEHRIVGDARILQCLPPVESIGIYLQEENRFLFWNVLVGQTSTARFKIINSGKVPCDVALAVKPLSAKSMARITDIFEVHPPRMSIPSHSHSYASVSFTPQSMQTYQCSFEATVDGIASVLSKSRNLTFDIIGEGNLPRVTILRPALRNKRGNPVLLFQRLLVGQSQQLPLVLKNEGSVPAKLNIDFPEDRGAFCLKPKPSTKCIYPAWMETGQLEQSESGHRAHTASLILHPGEIAEFVVVFCPPESHRYEGVLLLSVLDNQYEKSSVQLVGEGYKEDLTLDNIHNFGEQVTPDGQLEDDVVEGESAILWVKCCVHLLSLYDLMCNLFFLTAARTEHIVFGDCCIGHQYQMTFTMTNRSQTDAMRFEWPSETPLEFSPKVGHIHPGCAKDVTVTLKSDVAVALNKSQVKCKVTRISFPHPLDEVADWDDRMRTVTWVDSSKGAAGQHPKKKVIETDPEPAHMVLDAEARIIELLITATVDYAQYTANCEQVHFKDTLLFQTRVYKFVMQNTGIVQLQYLWQVQMDDQRKEEQADSGEPLGSARSSFTNSRPSSVLESVSSLQPVGVEASPFSVQPKSGVIPAGEKLEFLIKFSPAHVGEFTGRLMCSVPNTPPSIQEPVLAVTGRSLLPYCHFQLEDSDYISSGRRNPELCGPGGAPSGTTLDPMTRVVEFTSVGVKTKNSRTFSIMNPTNSLYSFLWTCEDPPSLQHSPAFRCMNEQGVIQAGKKTEITFEFIPQLLDISESFWNFSIPEQNISVPFLLMGKALEPSISLDRSHLNFRSLLIGQEVQETIYLINNEKKSFRFAIRDSSRFSEGCSQFLTVRPMEGTISPQSRVPICVYLKPSAVGEVNFNLICDVKTKTEPLYLNVKADGHSTQVSVQCQDNMGTNTSLSAQETKELDLGQVDINDSSTFQFHIRNNGQFSFNYSCALTVPRGLQEFLNISSSSGLVAPGQQTEFCLTFCPTRKCTIRDSLLTLKIENGPEITCPLRGSAIQPGIHFSFKEHNFGHCFIYHAGMQPVRETLVITNKDNRPISVDCLYTNTSHMELDFSSDVLSPGDRIEVPITFYPRAAILYEETVVFQMNGLSKQFVQLQGQGIEMKVEVADPKYKVINFGAVNVGQTVKKIVPIVNKSIVPVTCTLHLNPSVPALQEPKVLSLSTNGEVTLSAHGGVCKLEMQFTPQNRISSFAEEVMLESCGVTHSLLVVRGCSQGLELNLDQECLSFGAVVLHSQATRRIILTNTGELGARFQWDTKKFEPDFSISPVSGYIMAGTEVTFDIVFHPREISSDVHYENLSCLVEGGKTLNLTLSGSCVGLPSTKEVVNFQCYVRSKQTQTIYLTNKTNQTWHLHPIIDGVEHWSGAEFITVEAHQQNKPYEMTYHPLVMSTEGKKHQGSVFFPLPDGTGLLYLLHGQADPPKSSGTVIREVPCKTSYTELLTVSNWLQKTQRFRAIIEILKPERVDSATSIKGLDYLEVPGGAKRDYKLNFHSHKEGIFATKVTFRNEKTQEYMFYYVTFKSTPPGIISTIEMVSPVRQSTAATLHMENPLSVPVTFTTDCRVPEINLPPQITVPAHSEGTLMFEYQPLKSGETTGRLTLQSSELGIYHYDLLLKATAAVSEKPLFFRTTLGSSQILSAKIMNFTRQKTEYSCKVDNSDFHVDKVVMAAPGSQGGSEVSVEVTYEPVQLGESRTVLHISSPLGGEYTIPLFGSAMAPKPQGPIQIRAGSSVSIPFKNVFLQPTTFSFQTDPAVFVVKPSESVRSKKTHYISVSYEAPHGGSRTPVTGRLVVSCPRATGIAQGIFWVYYLKGVPSEK</sequence>
<keyword evidence="5" id="KW-0966">Cell projection</keyword>
<dbReference type="Gene3D" id="2.60.40.10">
    <property type="entry name" value="Immunoglobulins"/>
    <property type="match status" value="13"/>
</dbReference>
<keyword evidence="3" id="KW-0963">Cytoplasm</keyword>
<keyword evidence="4" id="KW-0969">Cilium</keyword>
<evidence type="ECO:0000256" key="5">
    <source>
        <dbReference type="ARBA" id="ARBA00023273"/>
    </source>
</evidence>
<reference evidence="8" key="1">
    <citation type="thesis" date="2020" institute="ProQuest LLC" country="789 East Eisenhower Parkway, Ann Arbor, MI, USA">
        <title>Comparative Genomics and Chromosome Evolution.</title>
        <authorList>
            <person name="Mudd A.B."/>
        </authorList>
    </citation>
    <scope>NUCLEOTIDE SEQUENCE</scope>
    <source>
        <strain evidence="8">237g6f4</strain>
        <tissue evidence="8">Blood</tissue>
    </source>
</reference>
<dbReference type="Pfam" id="PF24507">
    <property type="entry name" value="Ig_CFAP65_4th"/>
    <property type="match status" value="1"/>
</dbReference>
<dbReference type="InterPro" id="IPR013783">
    <property type="entry name" value="Ig-like_fold"/>
</dbReference>
<dbReference type="InterPro" id="IPR033305">
    <property type="entry name" value="Hydin-like"/>
</dbReference>
<dbReference type="GO" id="GO:1904158">
    <property type="term" value="P:axonemal central apparatus assembly"/>
    <property type="evidence" value="ECO:0007669"/>
    <property type="project" value="TreeGrafter"/>
</dbReference>
<accession>A0AAV7ANN4</accession>
<evidence type="ECO:0000259" key="7">
    <source>
        <dbReference type="PROSITE" id="PS50202"/>
    </source>
</evidence>
<name>A0AAV7ANN4_ENGPU</name>
<dbReference type="GO" id="GO:0003341">
    <property type="term" value="P:cilium movement"/>
    <property type="evidence" value="ECO:0007669"/>
    <property type="project" value="TreeGrafter"/>
</dbReference>
<dbReference type="NCBIfam" id="NF012200">
    <property type="entry name" value="choice_anch_D"/>
    <property type="match status" value="1"/>
</dbReference>
<evidence type="ECO:0000256" key="4">
    <source>
        <dbReference type="ARBA" id="ARBA00023069"/>
    </source>
</evidence>
<dbReference type="GO" id="GO:0005930">
    <property type="term" value="C:axoneme"/>
    <property type="evidence" value="ECO:0007669"/>
    <property type="project" value="TreeGrafter"/>
</dbReference>
<dbReference type="EMBL" id="WNYA01000007">
    <property type="protein sequence ID" value="KAG8562375.1"/>
    <property type="molecule type" value="Genomic_DNA"/>
</dbReference>
<organism evidence="8 9">
    <name type="scientific">Engystomops pustulosus</name>
    <name type="common">Tungara frog</name>
    <name type="synonym">Physalaemus pustulosus</name>
    <dbReference type="NCBI Taxonomy" id="76066"/>
    <lineage>
        <taxon>Eukaryota</taxon>
        <taxon>Metazoa</taxon>
        <taxon>Chordata</taxon>
        <taxon>Craniata</taxon>
        <taxon>Vertebrata</taxon>
        <taxon>Euteleostomi</taxon>
        <taxon>Amphibia</taxon>
        <taxon>Batrachia</taxon>
        <taxon>Anura</taxon>
        <taxon>Neobatrachia</taxon>
        <taxon>Hyloidea</taxon>
        <taxon>Leptodactylidae</taxon>
        <taxon>Leiuperinae</taxon>
        <taxon>Engystomops</taxon>
    </lineage>
</organism>
<dbReference type="PROSITE" id="PS50202">
    <property type="entry name" value="MSP"/>
    <property type="match status" value="1"/>
</dbReference>
<evidence type="ECO:0000256" key="3">
    <source>
        <dbReference type="ARBA" id="ARBA00022490"/>
    </source>
</evidence>
<dbReference type="PANTHER" id="PTHR23053">
    <property type="entry name" value="DLEC1 DELETED IN LUNG AND ESOPHAGEAL CANCER 1"/>
    <property type="match status" value="1"/>
</dbReference>
<protein>
    <recommendedName>
        <fullName evidence="7">MSP domain-containing protein</fullName>
    </recommendedName>
</protein>
<evidence type="ECO:0000256" key="1">
    <source>
        <dbReference type="ARBA" id="ARBA00004138"/>
    </source>
</evidence>
<proteinExistence type="predicted"/>
<evidence type="ECO:0000256" key="2">
    <source>
        <dbReference type="ARBA" id="ARBA00004496"/>
    </source>
</evidence>
<dbReference type="InterPro" id="IPR058536">
    <property type="entry name" value="Ig_CFAP65_4th"/>
</dbReference>
<dbReference type="InterPro" id="IPR053879">
    <property type="entry name" value="HYDIN_VesB_CFA65-like_Ig"/>
</dbReference>
<evidence type="ECO:0000313" key="8">
    <source>
        <dbReference type="EMBL" id="KAG8562375.1"/>
    </source>
</evidence>
<comment type="subcellular location">
    <subcellularLocation>
        <location evidence="1">Cell projection</location>
        <location evidence="1">Cilium</location>
    </subcellularLocation>
    <subcellularLocation>
        <location evidence="2">Cytoplasm</location>
    </subcellularLocation>
</comment>
<keyword evidence="9" id="KW-1185">Reference proteome</keyword>